<proteinExistence type="predicted"/>
<dbReference type="RefSeq" id="WP_084012468.1">
    <property type="nucleotide sequence ID" value="NZ_CP063196.1"/>
</dbReference>
<protein>
    <recommendedName>
        <fullName evidence="3">MORN repeat variant</fullName>
    </recommendedName>
</protein>
<evidence type="ECO:0000313" key="1">
    <source>
        <dbReference type="EMBL" id="UOE20484.1"/>
    </source>
</evidence>
<organism evidence="1 2">
    <name type="scientific">Thermobifida halotolerans</name>
    <dbReference type="NCBI Taxonomy" id="483545"/>
    <lineage>
        <taxon>Bacteria</taxon>
        <taxon>Bacillati</taxon>
        <taxon>Actinomycetota</taxon>
        <taxon>Actinomycetes</taxon>
        <taxon>Streptosporangiales</taxon>
        <taxon>Nocardiopsidaceae</taxon>
        <taxon>Thermobifida</taxon>
    </lineage>
</organism>
<dbReference type="Gene3D" id="3.90.930.1">
    <property type="match status" value="1"/>
</dbReference>
<name>A0AA97LYU2_9ACTN</name>
<gene>
    <name evidence="1" type="ORF">NI17_004450</name>
</gene>
<dbReference type="SUPFAM" id="SSF82185">
    <property type="entry name" value="Histone H3 K4-specific methyltransferase SET7/9 N-terminal domain"/>
    <property type="match status" value="1"/>
</dbReference>
<dbReference type="Proteomes" id="UP000265719">
    <property type="component" value="Chromosome"/>
</dbReference>
<evidence type="ECO:0000313" key="2">
    <source>
        <dbReference type="Proteomes" id="UP000265719"/>
    </source>
</evidence>
<reference evidence="1" key="1">
    <citation type="submission" date="2020-10" db="EMBL/GenBank/DDBJ databases">
        <title>De novo genome project of the cellulose decomposer Thermobifida halotolerans type strain.</title>
        <authorList>
            <person name="Nagy I."/>
            <person name="Horvath B."/>
            <person name="Kukolya J."/>
            <person name="Nagy I."/>
            <person name="Orsini M."/>
        </authorList>
    </citation>
    <scope>NUCLEOTIDE SEQUENCE</scope>
    <source>
        <strain evidence="1">DSM 44931</strain>
    </source>
</reference>
<sequence>MKRVREDELEFDDDGVAFYQRELFTGEAIEFDNLGNRVGLTTYKDGYEEGISREWAPGGNLISEGVVARGGRAVGLWRRWHSNGRLAHERRFGDLGGLRSDRQWDEEGNLIKDRTYDVPH</sequence>
<dbReference type="EMBL" id="CP063196">
    <property type="protein sequence ID" value="UOE20484.1"/>
    <property type="molecule type" value="Genomic_DNA"/>
</dbReference>
<evidence type="ECO:0008006" key="3">
    <source>
        <dbReference type="Google" id="ProtNLM"/>
    </source>
</evidence>
<accession>A0AA97LYU2</accession>
<keyword evidence="2" id="KW-1185">Reference proteome</keyword>
<dbReference type="KEGG" id="thao:NI17_004450"/>
<dbReference type="AlphaFoldDB" id="A0AA97LYU2"/>